<gene>
    <name evidence="8" type="ORF">C1SCF055_LOCUS28710</name>
</gene>
<dbReference type="PANTHER" id="PTHR42812">
    <property type="entry name" value="BETA-XYLOSIDASE"/>
    <property type="match status" value="1"/>
</dbReference>
<dbReference type="InterPro" id="IPR051795">
    <property type="entry name" value="Glycosyl_Hydrlase_43"/>
</dbReference>
<dbReference type="GO" id="GO:0004553">
    <property type="term" value="F:hydrolase activity, hydrolyzing O-glycosyl compounds"/>
    <property type="evidence" value="ECO:0007669"/>
    <property type="project" value="InterPro"/>
</dbReference>
<evidence type="ECO:0000313" key="10">
    <source>
        <dbReference type="EMBL" id="CAL4790097.1"/>
    </source>
</evidence>
<dbReference type="EMBL" id="CAMXCT010003157">
    <property type="protein sequence ID" value="CAI4002785.1"/>
    <property type="molecule type" value="Genomic_DNA"/>
</dbReference>
<reference evidence="8" key="1">
    <citation type="submission" date="2022-10" db="EMBL/GenBank/DDBJ databases">
        <authorList>
            <person name="Chen Y."/>
            <person name="Dougan E. K."/>
            <person name="Chan C."/>
            <person name="Rhodes N."/>
            <person name="Thang M."/>
        </authorList>
    </citation>
    <scope>NUCLEOTIDE SEQUENCE</scope>
</reference>
<feature type="active site" description="Proton acceptor" evidence="4">
    <location>
        <position position="7"/>
    </location>
</feature>
<reference evidence="9" key="2">
    <citation type="submission" date="2024-04" db="EMBL/GenBank/DDBJ databases">
        <authorList>
            <person name="Chen Y."/>
            <person name="Shah S."/>
            <person name="Dougan E. K."/>
            <person name="Thang M."/>
            <person name="Chan C."/>
        </authorList>
    </citation>
    <scope>NUCLEOTIDE SEQUENCE [LARGE SCALE GENOMIC DNA]</scope>
</reference>
<evidence type="ECO:0000256" key="1">
    <source>
        <dbReference type="ARBA" id="ARBA00009865"/>
    </source>
</evidence>
<comment type="caution">
    <text evidence="8">The sequence shown here is derived from an EMBL/GenBank/DDBJ whole genome shotgun (WGS) entry which is preliminary data.</text>
</comment>
<dbReference type="Gene3D" id="2.115.10.20">
    <property type="entry name" value="Glycosyl hydrolase domain, family 43"/>
    <property type="match status" value="1"/>
</dbReference>
<evidence type="ECO:0000313" key="11">
    <source>
        <dbReference type="Proteomes" id="UP001152797"/>
    </source>
</evidence>
<evidence type="ECO:0000256" key="4">
    <source>
        <dbReference type="PIRSR" id="PIRSR606710-1"/>
    </source>
</evidence>
<keyword evidence="3 6" id="KW-0326">Glycosidase</keyword>
<evidence type="ECO:0000313" key="9">
    <source>
        <dbReference type="EMBL" id="CAL1156160.1"/>
    </source>
</evidence>
<feature type="active site" description="Proton donor" evidence="4">
    <location>
        <position position="188"/>
    </location>
</feature>
<evidence type="ECO:0000313" key="8">
    <source>
        <dbReference type="EMBL" id="CAI4002785.1"/>
    </source>
</evidence>
<dbReference type="EMBL" id="CAMXCT030003157">
    <property type="protein sequence ID" value="CAL4790097.1"/>
    <property type="molecule type" value="Genomic_DNA"/>
</dbReference>
<dbReference type="OrthoDB" id="272289at2759"/>
<protein>
    <submittedName>
        <fullName evidence="10">Intracellular endo-alpha-(1-&gt;5)-L-arabinanase (ABN) (Endo-1,5-alpha-L-arabinanase)</fullName>
    </submittedName>
</protein>
<proteinExistence type="inferred from homology"/>
<organism evidence="8">
    <name type="scientific">Cladocopium goreaui</name>
    <dbReference type="NCBI Taxonomy" id="2562237"/>
    <lineage>
        <taxon>Eukaryota</taxon>
        <taxon>Sar</taxon>
        <taxon>Alveolata</taxon>
        <taxon>Dinophyceae</taxon>
        <taxon>Suessiales</taxon>
        <taxon>Symbiodiniaceae</taxon>
        <taxon>Cladocopium</taxon>
    </lineage>
</organism>
<name>A0A9P1G9N6_9DINO</name>
<feature type="non-terminal residue" evidence="8">
    <location>
        <position position="396"/>
    </location>
</feature>
<dbReference type="EMBL" id="CAMXCT020003157">
    <property type="protein sequence ID" value="CAL1156160.1"/>
    <property type="molecule type" value="Genomic_DNA"/>
</dbReference>
<evidence type="ECO:0000256" key="7">
    <source>
        <dbReference type="SAM" id="MobiDB-lite"/>
    </source>
</evidence>
<dbReference type="InterPro" id="IPR023296">
    <property type="entry name" value="Glyco_hydro_beta-prop_sf"/>
</dbReference>
<dbReference type="SUPFAM" id="SSF75005">
    <property type="entry name" value="Arabinanase/levansucrase/invertase"/>
    <property type="match status" value="1"/>
</dbReference>
<dbReference type="PANTHER" id="PTHR42812:SF5">
    <property type="entry name" value="ENDO-ARABINASE"/>
    <property type="match status" value="1"/>
</dbReference>
<evidence type="ECO:0000256" key="5">
    <source>
        <dbReference type="PIRSR" id="PIRSR606710-2"/>
    </source>
</evidence>
<keyword evidence="2 6" id="KW-0378">Hydrolase</keyword>
<evidence type="ECO:0000256" key="3">
    <source>
        <dbReference type="ARBA" id="ARBA00023295"/>
    </source>
</evidence>
<evidence type="ECO:0000256" key="2">
    <source>
        <dbReference type="ARBA" id="ARBA00022801"/>
    </source>
</evidence>
<comment type="similarity">
    <text evidence="1 6">Belongs to the glycosyl hydrolase 43 family.</text>
</comment>
<keyword evidence="11" id="KW-1185">Reference proteome</keyword>
<dbReference type="Pfam" id="PF04616">
    <property type="entry name" value="Glyco_hydro_43"/>
    <property type="match status" value="1"/>
</dbReference>
<dbReference type="GO" id="GO:0005975">
    <property type="term" value="P:carbohydrate metabolic process"/>
    <property type="evidence" value="ECO:0007669"/>
    <property type="project" value="InterPro"/>
</dbReference>
<feature type="site" description="Important for catalytic activity, responsible for pKa modulation of the active site Glu and correct orientation of both the proton donor and substrate" evidence="5">
    <location>
        <position position="125"/>
    </location>
</feature>
<dbReference type="CDD" id="cd08999">
    <property type="entry name" value="GH43_ABN-like"/>
    <property type="match status" value="1"/>
</dbReference>
<dbReference type="Proteomes" id="UP001152797">
    <property type="component" value="Unassembled WGS sequence"/>
</dbReference>
<accession>A0A9P1G9N6</accession>
<evidence type="ECO:0000256" key="6">
    <source>
        <dbReference type="RuleBase" id="RU361187"/>
    </source>
</evidence>
<sequence>VPGDYPDPGANKIGDHFYLVATGGGPKGAFRILRSPNLIHWEPCGQVFGPDTVPSWSGGAHGQSCDYWAPEIHQLPGCVAVFFSTREPKEVGRALHIGVATAERPEGPYRDSGQRLISDPHWAIDASYFYDAATGKQYVLWKVDGNAHKVPSCIKMRELDAAGTGLAEKSEAVVLIHSELKWEGGVVEGPFLIRREDFYYLFYSGECYGNHRYCVAVARAEHVLGPYLKSGAPVLSSGIGWAGPGHCVVLDAGSGHDVMIFHGADHLGGRLARGRLRCSLLCAPVVAATGPRDGTDARGVLRAAAAAGDGEDVSAAGLAGLGRLLGLRWKALQVEGPGLHRASRATARGHRQPRSRRQRARALSTASLWEAGARFWRRQTLCQRCFLDGSARPGER</sequence>
<dbReference type="InterPro" id="IPR006710">
    <property type="entry name" value="Glyco_hydro_43"/>
</dbReference>
<dbReference type="AlphaFoldDB" id="A0A9P1G9N6"/>
<feature type="region of interest" description="Disordered" evidence="7">
    <location>
        <begin position="341"/>
        <end position="360"/>
    </location>
</feature>